<accession>X1H9J5</accession>
<dbReference type="EMBL" id="BARU01032074">
    <property type="protein sequence ID" value="GAH66876.1"/>
    <property type="molecule type" value="Genomic_DNA"/>
</dbReference>
<reference evidence="1" key="1">
    <citation type="journal article" date="2014" name="Front. Microbiol.">
        <title>High frequency of phylogenetically diverse reductive dehalogenase-homologous genes in deep subseafloor sedimentary metagenomes.</title>
        <authorList>
            <person name="Kawai M."/>
            <person name="Futagami T."/>
            <person name="Toyoda A."/>
            <person name="Takaki Y."/>
            <person name="Nishi S."/>
            <person name="Hori S."/>
            <person name="Arai W."/>
            <person name="Tsubouchi T."/>
            <person name="Morono Y."/>
            <person name="Uchiyama I."/>
            <person name="Ito T."/>
            <person name="Fujiyama A."/>
            <person name="Inagaki F."/>
            <person name="Takami H."/>
        </authorList>
    </citation>
    <scope>NUCLEOTIDE SEQUENCE</scope>
    <source>
        <strain evidence="1">Expedition CK06-06</strain>
    </source>
</reference>
<proteinExistence type="predicted"/>
<evidence type="ECO:0000313" key="1">
    <source>
        <dbReference type="EMBL" id="GAH66876.1"/>
    </source>
</evidence>
<name>X1H9J5_9ZZZZ</name>
<feature type="non-terminal residue" evidence="1">
    <location>
        <position position="1"/>
    </location>
</feature>
<protein>
    <submittedName>
        <fullName evidence="1">Uncharacterized protein</fullName>
    </submittedName>
</protein>
<gene>
    <name evidence="1" type="ORF">S03H2_50626</name>
</gene>
<organism evidence="1">
    <name type="scientific">marine sediment metagenome</name>
    <dbReference type="NCBI Taxonomy" id="412755"/>
    <lineage>
        <taxon>unclassified sequences</taxon>
        <taxon>metagenomes</taxon>
        <taxon>ecological metagenomes</taxon>
    </lineage>
</organism>
<comment type="caution">
    <text evidence="1">The sequence shown here is derived from an EMBL/GenBank/DDBJ whole genome shotgun (WGS) entry which is preliminary data.</text>
</comment>
<dbReference type="AlphaFoldDB" id="X1H9J5"/>
<sequence>VGSSYATNASACARQAKSDNPSYKPTIKYSYAG</sequence>